<dbReference type="EMBL" id="CP144921">
    <property type="protein sequence ID" value="WWA29963.1"/>
    <property type="molecule type" value="Genomic_DNA"/>
</dbReference>
<accession>A0ABZ2CU85</accession>
<name>A0ABZ2CU85_9BACI</name>
<evidence type="ECO:0000256" key="1">
    <source>
        <dbReference type="SAM" id="MobiDB-lite"/>
    </source>
</evidence>
<evidence type="ECO:0000313" key="2">
    <source>
        <dbReference type="EMBL" id="WWA29963.1"/>
    </source>
</evidence>
<feature type="compositionally biased region" description="Basic residues" evidence="1">
    <location>
        <begin position="142"/>
        <end position="158"/>
    </location>
</feature>
<feature type="region of interest" description="Disordered" evidence="1">
    <location>
        <begin position="134"/>
        <end position="158"/>
    </location>
</feature>
<organism evidence="2 3">
    <name type="scientific">Shouchella rhizosphaerae</name>
    <dbReference type="NCBI Taxonomy" id="866786"/>
    <lineage>
        <taxon>Bacteria</taxon>
        <taxon>Bacillati</taxon>
        <taxon>Bacillota</taxon>
        <taxon>Bacilli</taxon>
        <taxon>Bacillales</taxon>
        <taxon>Bacillaceae</taxon>
        <taxon>Shouchella</taxon>
    </lineage>
</organism>
<dbReference type="Proteomes" id="UP001341136">
    <property type="component" value="Chromosome"/>
</dbReference>
<dbReference type="RefSeq" id="WP_338465040.1">
    <property type="nucleotide sequence ID" value="NZ_CP144921.1"/>
</dbReference>
<reference evidence="2 3" key="1">
    <citation type="submission" date="2024-01" db="EMBL/GenBank/DDBJ databases">
        <title>Culturomics analysis of mouse respiratory tract.</title>
        <authorList>
            <person name="Phillips A.M."/>
            <person name="Collette N.M."/>
            <person name="Mageeney C.M."/>
            <person name="Sinha A."/>
            <person name="Hern K.E."/>
            <person name="Arkin A.P."/>
            <person name="Williams K.P."/>
            <person name="Branda S."/>
        </authorList>
    </citation>
    <scope>NUCLEOTIDE SEQUENCE [LARGE SCALE GENOMIC DNA]</scope>
    <source>
        <strain evidence="2 3">CP20</strain>
    </source>
</reference>
<protein>
    <submittedName>
        <fullName evidence="2">Uncharacterized protein</fullName>
    </submittedName>
</protein>
<keyword evidence="3" id="KW-1185">Reference proteome</keyword>
<evidence type="ECO:0000313" key="3">
    <source>
        <dbReference type="Proteomes" id="UP001341136"/>
    </source>
</evidence>
<gene>
    <name evidence="2" type="ORF">V5G21_20010</name>
</gene>
<sequence length="158" mass="18082">MDRIHLIGHMLLGLLLSIQGWRYAKRHVQCINPYHHFKDHAVHTQNFSFLPNPFGFIYFSNPFIVNIANWFYLASGHIDVVHHYSPDHQIAGTMLDANGNEIQNISQIPQERYINACASPSLLQDNDELASGIEDASTGGRKGNRINHSRFHSRGWQH</sequence>
<proteinExistence type="predicted"/>